<evidence type="ECO:0000259" key="10">
    <source>
        <dbReference type="Pfam" id="PF07732"/>
    </source>
</evidence>
<reference evidence="12" key="1">
    <citation type="journal article" date="2021" name="J Fungi (Basel)">
        <title>Virulence traits and population genomics of the black yeast Aureobasidium melanogenum.</title>
        <authorList>
            <person name="Cernosa A."/>
            <person name="Sun X."/>
            <person name="Gostincar C."/>
            <person name="Fang C."/>
            <person name="Gunde-Cimerman N."/>
            <person name="Song Z."/>
        </authorList>
    </citation>
    <scope>NUCLEOTIDE SEQUENCE</scope>
    <source>
        <strain evidence="13">EXF-8016</strain>
        <strain evidence="12">EXF-9911</strain>
    </source>
</reference>
<evidence type="ECO:0000256" key="6">
    <source>
        <dbReference type="ARBA" id="ARBA00023180"/>
    </source>
</evidence>
<evidence type="ECO:0000259" key="9">
    <source>
        <dbReference type="Pfam" id="PF07731"/>
    </source>
</evidence>
<dbReference type="Pfam" id="PF20516">
    <property type="entry name" value="PDDEXK_12"/>
    <property type="match status" value="1"/>
</dbReference>
<feature type="domain" description="Plastocyanin-like" evidence="8">
    <location>
        <begin position="167"/>
        <end position="211"/>
    </location>
</feature>
<dbReference type="Proteomes" id="UP000767238">
    <property type="component" value="Unassembled WGS sequence"/>
</dbReference>
<dbReference type="InterPro" id="IPR046797">
    <property type="entry name" value="PDDEXK_12"/>
</dbReference>
<dbReference type="PANTHER" id="PTHR11709:SF488">
    <property type="entry name" value="LACCASE-RELATED"/>
    <property type="match status" value="1"/>
</dbReference>
<dbReference type="InterPro" id="IPR001117">
    <property type="entry name" value="Cu-oxidase_2nd"/>
</dbReference>
<proteinExistence type="inferred from homology"/>
<feature type="chain" id="PRO_5043273408" description="Laccase" evidence="7">
    <location>
        <begin position="20"/>
        <end position="895"/>
    </location>
</feature>
<dbReference type="InterPro" id="IPR011707">
    <property type="entry name" value="Cu-oxidase-like_N"/>
</dbReference>
<evidence type="ECO:0000259" key="11">
    <source>
        <dbReference type="Pfam" id="PF20516"/>
    </source>
</evidence>
<feature type="domain" description="PD-(D/E)XK nuclease-like" evidence="11">
    <location>
        <begin position="708"/>
        <end position="892"/>
    </location>
</feature>
<dbReference type="InterPro" id="IPR045087">
    <property type="entry name" value="Cu-oxidase_fam"/>
</dbReference>
<evidence type="ECO:0000256" key="3">
    <source>
        <dbReference type="ARBA" id="ARBA00022729"/>
    </source>
</evidence>
<dbReference type="SUPFAM" id="SSF49503">
    <property type="entry name" value="Cupredoxins"/>
    <property type="match status" value="3"/>
</dbReference>
<evidence type="ECO:0000256" key="5">
    <source>
        <dbReference type="ARBA" id="ARBA00023008"/>
    </source>
</evidence>
<dbReference type="AlphaFoldDB" id="A0A9P8E405"/>
<gene>
    <name evidence="12" type="ORF">KCU76_g15036</name>
    <name evidence="13" type="ORF">KCV03_g10204</name>
</gene>
<keyword evidence="2" id="KW-0479">Metal-binding</keyword>
<name>A0A9P8E405_AURME</name>
<dbReference type="EMBL" id="JAHFXF010000955">
    <property type="protein sequence ID" value="KAG9680626.1"/>
    <property type="molecule type" value="Genomic_DNA"/>
</dbReference>
<dbReference type="Proteomes" id="UP000779574">
    <property type="component" value="Unassembled WGS sequence"/>
</dbReference>
<evidence type="ECO:0000256" key="7">
    <source>
        <dbReference type="SAM" id="SignalP"/>
    </source>
</evidence>
<evidence type="ECO:0008006" key="15">
    <source>
        <dbReference type="Google" id="ProtNLM"/>
    </source>
</evidence>
<organism evidence="12 14">
    <name type="scientific">Aureobasidium melanogenum</name>
    <name type="common">Aureobasidium pullulans var. melanogenum</name>
    <dbReference type="NCBI Taxonomy" id="46634"/>
    <lineage>
        <taxon>Eukaryota</taxon>
        <taxon>Fungi</taxon>
        <taxon>Dikarya</taxon>
        <taxon>Ascomycota</taxon>
        <taxon>Pezizomycotina</taxon>
        <taxon>Dothideomycetes</taxon>
        <taxon>Dothideomycetidae</taxon>
        <taxon>Dothideales</taxon>
        <taxon>Saccotheciaceae</taxon>
        <taxon>Aureobasidium</taxon>
    </lineage>
</organism>
<keyword evidence="3 7" id="KW-0732">Signal</keyword>
<dbReference type="PANTHER" id="PTHR11709">
    <property type="entry name" value="MULTI-COPPER OXIDASE"/>
    <property type="match status" value="1"/>
</dbReference>
<keyword evidence="6" id="KW-0325">Glycoprotein</keyword>
<evidence type="ECO:0000313" key="12">
    <source>
        <dbReference type="EMBL" id="KAG9680626.1"/>
    </source>
</evidence>
<dbReference type="InterPro" id="IPR011706">
    <property type="entry name" value="Cu-oxidase_C"/>
</dbReference>
<dbReference type="Gene3D" id="2.60.40.420">
    <property type="entry name" value="Cupredoxins - blue copper proteins"/>
    <property type="match status" value="3"/>
</dbReference>
<dbReference type="Pfam" id="PF00394">
    <property type="entry name" value="Cu-oxidase"/>
    <property type="match status" value="2"/>
</dbReference>
<feature type="signal peptide" evidence="7">
    <location>
        <begin position="1"/>
        <end position="19"/>
    </location>
</feature>
<dbReference type="CDD" id="cd13850">
    <property type="entry name" value="CuRO_1_Abr2_like"/>
    <property type="match status" value="1"/>
</dbReference>
<keyword evidence="4" id="KW-0560">Oxidoreductase</keyword>
<accession>A0A9P8E405</accession>
<dbReference type="EMBL" id="JAHFYH010000196">
    <property type="protein sequence ID" value="KAH0209951.1"/>
    <property type="molecule type" value="Genomic_DNA"/>
</dbReference>
<feature type="domain" description="Plastocyanin-like" evidence="9">
    <location>
        <begin position="532"/>
        <end position="634"/>
    </location>
</feature>
<evidence type="ECO:0000313" key="13">
    <source>
        <dbReference type="EMBL" id="KAH0209951.1"/>
    </source>
</evidence>
<feature type="domain" description="Plastocyanin-like" evidence="10">
    <location>
        <begin position="29"/>
        <end position="140"/>
    </location>
</feature>
<comment type="caution">
    <text evidence="12">The sequence shown here is derived from an EMBL/GenBank/DDBJ whole genome shotgun (WGS) entry which is preliminary data.</text>
</comment>
<dbReference type="InterPro" id="IPR008972">
    <property type="entry name" value="Cupredoxin"/>
</dbReference>
<dbReference type="GO" id="GO:0005507">
    <property type="term" value="F:copper ion binding"/>
    <property type="evidence" value="ECO:0007669"/>
    <property type="project" value="InterPro"/>
</dbReference>
<dbReference type="Pfam" id="PF07731">
    <property type="entry name" value="Cu-oxidase_2"/>
    <property type="match status" value="1"/>
</dbReference>
<evidence type="ECO:0000256" key="2">
    <source>
        <dbReference type="ARBA" id="ARBA00022723"/>
    </source>
</evidence>
<sequence>MLFEFISVALLLLARGSFAAVRSYEFTIHAGQRAPDGFSREVYLINNQQPAPHIEADEGDTLQVFVKNELSVETTIHWHGMLQRGTPDMDGVPGNAIAPGGNFTYRFPLDDQYGFYWYHSHFRAYYNDAIRGSITIHPKKSRVRPFQSLATDDNDYNALLEAERKAIPILLTDWYHNLSDEVYADYMSTGAFPNCVDSLLANGMGRVQCLPQEILDCGTNLCKDSNGNSSIDTDRSATSLPMSSSMSMNMVMASNISREIVSSTSTGMLTPSASMSDHTRGMGLQKRQMSSMSNMSSALGPRGCVPMTMFKAGFNSSSLAPETCTNTTSALFTVSANASLGWLALDLVNAGSTSKLSVSLDSHSMFVYAADGLYVKVQEVKVLPIAIGQRYSIIVRLDQSPGRYNLRFAATPIGDMQQVIEDVALVEYTSNGTAFLNNTNLSADTSAEPLYGDSDTVHMLVNGSAKEIASTLHAQSLAPFERLPPPAGGAVETKNFNISQTDIVVWVVNGHPYSEPKIPIIYGSVSDGWNANTTLHMPFNSTIDIIMRIANNSMDTMGHPMHLHGHKFWVLGTGSGDFPYRSVNDAPGSLINLDDPPYRDTVELPASGWAAIRYLTDNPGAWLLHCHLQWHLVASTNVSGKIVSNIISIRAMETEFYPVRLCLASASSSATEQPPAVVGRLVDMLVQDAGRAIPTSICSLFQAHDPRVARQTSDSAFTSDTQLGTEAMWAQVQNIERRTNKCFRRHMDEHAWCDVVQLVLQLALEVAGGANSNFILEINNVQSQTIDSAFLPQICKHDGGGLRHVDKRTDFAIGVDTETGLYVNADLEQLFFSPMTDAYTATVPLVCDLEVKRLDGSEEEAQLQLMVWQTAMLAYLDYLHNIRGSPDLPLPPFVA</sequence>
<keyword evidence="5" id="KW-0186">Copper</keyword>
<dbReference type="Pfam" id="PF07732">
    <property type="entry name" value="Cu-oxidase_3"/>
    <property type="match status" value="1"/>
</dbReference>
<evidence type="ECO:0000256" key="1">
    <source>
        <dbReference type="ARBA" id="ARBA00010609"/>
    </source>
</evidence>
<dbReference type="GO" id="GO:0016491">
    <property type="term" value="F:oxidoreductase activity"/>
    <property type="evidence" value="ECO:0007669"/>
    <property type="project" value="UniProtKB-KW"/>
</dbReference>
<protein>
    <recommendedName>
        <fullName evidence="15">Laccase</fullName>
    </recommendedName>
</protein>
<feature type="non-terminal residue" evidence="12">
    <location>
        <position position="1"/>
    </location>
</feature>
<comment type="similarity">
    <text evidence="1">Belongs to the multicopper oxidase family.</text>
</comment>
<evidence type="ECO:0000256" key="4">
    <source>
        <dbReference type="ARBA" id="ARBA00023002"/>
    </source>
</evidence>
<reference evidence="12" key="2">
    <citation type="submission" date="2021-08" db="EMBL/GenBank/DDBJ databases">
        <authorList>
            <person name="Gostincar C."/>
            <person name="Sun X."/>
            <person name="Song Z."/>
            <person name="Gunde-Cimerman N."/>
        </authorList>
    </citation>
    <scope>NUCLEOTIDE SEQUENCE</scope>
    <source>
        <strain evidence="13">EXF-8016</strain>
        <strain evidence="12">EXF-9911</strain>
    </source>
</reference>
<evidence type="ECO:0000259" key="8">
    <source>
        <dbReference type="Pfam" id="PF00394"/>
    </source>
</evidence>
<feature type="domain" description="Plastocyanin-like" evidence="8">
    <location>
        <begin position="344"/>
        <end position="409"/>
    </location>
</feature>
<evidence type="ECO:0000313" key="14">
    <source>
        <dbReference type="Proteomes" id="UP000779574"/>
    </source>
</evidence>